<comment type="subcellular location">
    <subcellularLocation>
        <location evidence="1">Nucleus</location>
    </subcellularLocation>
</comment>
<evidence type="ECO:0000313" key="13">
    <source>
        <dbReference type="Proteomes" id="UP001417504"/>
    </source>
</evidence>
<keyword evidence="4 9" id="KW-0863">Zinc-finger</keyword>
<dbReference type="InterPro" id="IPR044300">
    <property type="entry name" value="STOP1/2"/>
</dbReference>
<dbReference type="PANTHER" id="PTHR46352">
    <property type="entry name" value="PROTEIN SENSITIVE TO PROTON RHIZOTOXICITY 1"/>
    <property type="match status" value="1"/>
</dbReference>
<evidence type="ECO:0000256" key="3">
    <source>
        <dbReference type="ARBA" id="ARBA00022737"/>
    </source>
</evidence>
<dbReference type="GO" id="GO:0010044">
    <property type="term" value="P:response to aluminum ion"/>
    <property type="evidence" value="ECO:0007669"/>
    <property type="project" value="InterPro"/>
</dbReference>
<evidence type="ECO:0000256" key="10">
    <source>
        <dbReference type="SAM" id="MobiDB-lite"/>
    </source>
</evidence>
<accession>A0AAP0NJT2</accession>
<feature type="compositionally biased region" description="Basic and acidic residues" evidence="10">
    <location>
        <begin position="113"/>
        <end position="122"/>
    </location>
</feature>
<comment type="caution">
    <text evidence="12">The sequence shown here is derived from an EMBL/GenBank/DDBJ whole genome shotgun (WGS) entry which is preliminary data.</text>
</comment>
<dbReference type="PROSITE" id="PS00028">
    <property type="entry name" value="ZINC_FINGER_C2H2_1"/>
    <property type="match status" value="1"/>
</dbReference>
<dbReference type="Gene3D" id="3.30.160.60">
    <property type="entry name" value="Classic Zinc Finger"/>
    <property type="match status" value="2"/>
</dbReference>
<keyword evidence="5" id="KW-0862">Zinc</keyword>
<dbReference type="SUPFAM" id="SSF57667">
    <property type="entry name" value="beta-beta-alpha zinc fingers"/>
    <property type="match status" value="1"/>
</dbReference>
<evidence type="ECO:0000256" key="4">
    <source>
        <dbReference type="ARBA" id="ARBA00022771"/>
    </source>
</evidence>
<keyword evidence="2" id="KW-0479">Metal-binding</keyword>
<keyword evidence="3" id="KW-0677">Repeat</keyword>
<evidence type="ECO:0000313" key="12">
    <source>
        <dbReference type="EMBL" id="KAK9110707.1"/>
    </source>
</evidence>
<proteinExistence type="predicted"/>
<dbReference type="FunFam" id="3.30.160.60:FF:000145">
    <property type="entry name" value="Zinc finger protein 574"/>
    <property type="match status" value="1"/>
</dbReference>
<keyword evidence="13" id="KW-1185">Reference proteome</keyword>
<evidence type="ECO:0000256" key="7">
    <source>
        <dbReference type="ARBA" id="ARBA00023163"/>
    </source>
</evidence>
<protein>
    <recommendedName>
        <fullName evidence="11">C2H2-type domain-containing protein</fullName>
    </recommendedName>
</protein>
<dbReference type="Pfam" id="PF00096">
    <property type="entry name" value="zf-C2H2"/>
    <property type="match status" value="1"/>
</dbReference>
<dbReference type="EMBL" id="JBBNAE010000007">
    <property type="protein sequence ID" value="KAK9110707.1"/>
    <property type="molecule type" value="Genomic_DNA"/>
</dbReference>
<dbReference type="GO" id="GO:0005634">
    <property type="term" value="C:nucleus"/>
    <property type="evidence" value="ECO:0007669"/>
    <property type="project" value="UniProtKB-SubCell"/>
</dbReference>
<evidence type="ECO:0000259" key="11">
    <source>
        <dbReference type="PROSITE" id="PS50157"/>
    </source>
</evidence>
<gene>
    <name evidence="12" type="ORF">Sjap_018767</name>
</gene>
<feature type="domain" description="C2H2-type" evidence="11">
    <location>
        <begin position="208"/>
        <end position="235"/>
    </location>
</feature>
<dbReference type="SMART" id="SM00355">
    <property type="entry name" value="ZnF_C2H2"/>
    <property type="match status" value="4"/>
</dbReference>
<dbReference type="InterPro" id="IPR036236">
    <property type="entry name" value="Znf_C2H2_sf"/>
</dbReference>
<dbReference type="Pfam" id="PF23118">
    <property type="entry name" value="zf-C2H2_STOP2_C"/>
    <property type="match status" value="1"/>
</dbReference>
<dbReference type="PANTHER" id="PTHR46352:SF14">
    <property type="entry name" value="PROTEIN SENSITIVE TO PROTON RHIZOTOXICITY 2-LIKE"/>
    <property type="match status" value="1"/>
</dbReference>
<keyword evidence="7" id="KW-0804">Transcription</keyword>
<evidence type="ECO:0000256" key="6">
    <source>
        <dbReference type="ARBA" id="ARBA00023015"/>
    </source>
</evidence>
<evidence type="ECO:0000256" key="8">
    <source>
        <dbReference type="ARBA" id="ARBA00023242"/>
    </source>
</evidence>
<dbReference type="GO" id="GO:0010447">
    <property type="term" value="P:response to acidic pH"/>
    <property type="evidence" value="ECO:0007669"/>
    <property type="project" value="InterPro"/>
</dbReference>
<dbReference type="InterPro" id="IPR058196">
    <property type="entry name" value="zf-C2H2_STOP1/2_C"/>
</dbReference>
<name>A0AAP0NJT2_9MAGN</name>
<dbReference type="InterPro" id="IPR013087">
    <property type="entry name" value="Znf_C2H2_type"/>
</dbReference>
<organism evidence="12 13">
    <name type="scientific">Stephania japonica</name>
    <dbReference type="NCBI Taxonomy" id="461633"/>
    <lineage>
        <taxon>Eukaryota</taxon>
        <taxon>Viridiplantae</taxon>
        <taxon>Streptophyta</taxon>
        <taxon>Embryophyta</taxon>
        <taxon>Tracheophyta</taxon>
        <taxon>Spermatophyta</taxon>
        <taxon>Magnoliopsida</taxon>
        <taxon>Ranunculales</taxon>
        <taxon>Menispermaceae</taxon>
        <taxon>Menispermoideae</taxon>
        <taxon>Cissampelideae</taxon>
        <taxon>Stephania</taxon>
    </lineage>
</organism>
<dbReference type="Pfam" id="PF23115">
    <property type="entry name" value="zf-C2H2_STOP2_3rd"/>
    <property type="match status" value="1"/>
</dbReference>
<dbReference type="AlphaFoldDB" id="A0AAP0NJT2"/>
<feature type="region of interest" description="Disordered" evidence="10">
    <location>
        <begin position="107"/>
        <end position="128"/>
    </location>
</feature>
<reference evidence="12 13" key="1">
    <citation type="submission" date="2024-01" db="EMBL/GenBank/DDBJ databases">
        <title>Genome assemblies of Stephania.</title>
        <authorList>
            <person name="Yang L."/>
        </authorList>
    </citation>
    <scope>NUCLEOTIDE SEQUENCE [LARGE SCALE GENOMIC DNA]</scope>
    <source>
        <strain evidence="12">QJT</strain>
        <tissue evidence="12">Leaf</tissue>
    </source>
</reference>
<dbReference type="GO" id="GO:0008270">
    <property type="term" value="F:zinc ion binding"/>
    <property type="evidence" value="ECO:0007669"/>
    <property type="project" value="UniProtKB-KW"/>
</dbReference>
<evidence type="ECO:0000256" key="9">
    <source>
        <dbReference type="PROSITE-ProRule" id="PRU00042"/>
    </source>
</evidence>
<evidence type="ECO:0000256" key="1">
    <source>
        <dbReference type="ARBA" id="ARBA00004123"/>
    </source>
</evidence>
<evidence type="ECO:0000256" key="5">
    <source>
        <dbReference type="ARBA" id="ARBA00022833"/>
    </source>
</evidence>
<dbReference type="InterPro" id="IPR059161">
    <property type="entry name" value="Znf-C2H2_STOP1/2_3rd"/>
</dbReference>
<dbReference type="PROSITE" id="PS50157">
    <property type="entry name" value="ZINC_FINGER_C2H2_2"/>
    <property type="match status" value="1"/>
</dbReference>
<dbReference type="Proteomes" id="UP001417504">
    <property type="component" value="Unassembled WGS sequence"/>
</dbReference>
<evidence type="ECO:0000256" key="2">
    <source>
        <dbReference type="ARBA" id="ARBA00022723"/>
    </source>
</evidence>
<keyword evidence="6" id="KW-0805">Transcription regulation</keyword>
<sequence length="447" mass="49317">MDSASGDAISLASARDPQIPLSNLSELSRKMDSLQQFLAQSVDRHTLLGQDQMDMVSSEITSAIHQIFVNGAALLSSSSCQKPSDLMSLRSQVGGALNRADRTAGWSSQTDVQLKESSDAKNRGGSKPNVVDFTRDVVTIVSVADQFVDLSNRCNSTDSMNPKLNVLDFESSFGGDLAVEEETEKGIDDGECEIVEIGAVDLLAEHIHVCDVCGKGFKRDANLRMHMRAHGNEYKTVEALAKPAHDRSTSSSLESYNTLRRIRFSCPFQGCNRNKLHKKFRPLKSALCVKNHFKRSHCPKMYSCHVCNKKSFSVVADLKSHVRHCGESKWRCSCGTTFSRKDKLFGHMALFEGHMPAVEDDEKLKGAGASIGLEEESVVDAQLNLEIGGSNGYDNAQLRPELVRNGSDVGFFDRVLEGFNSIDDLYFDDVFGSPRLNKGLQELYEML</sequence>
<keyword evidence="8" id="KW-0539">Nucleus</keyword>